<organism evidence="1 2">
    <name type="scientific">Caenimonas terrae</name>
    <dbReference type="NCBI Taxonomy" id="696074"/>
    <lineage>
        <taxon>Bacteria</taxon>
        <taxon>Pseudomonadati</taxon>
        <taxon>Pseudomonadota</taxon>
        <taxon>Betaproteobacteria</taxon>
        <taxon>Burkholderiales</taxon>
        <taxon>Comamonadaceae</taxon>
        <taxon>Caenimonas</taxon>
    </lineage>
</organism>
<proteinExistence type="predicted"/>
<dbReference type="RefSeq" id="WP_376851310.1">
    <property type="nucleotide sequence ID" value="NZ_JBHSMF010000009.1"/>
</dbReference>
<accession>A0ABW0NIL1</accession>
<evidence type="ECO:0000313" key="1">
    <source>
        <dbReference type="EMBL" id="MFC5499162.1"/>
    </source>
</evidence>
<gene>
    <name evidence="1" type="ORF">ACFPOE_16565</name>
</gene>
<reference evidence="2" key="1">
    <citation type="journal article" date="2019" name="Int. J. Syst. Evol. Microbiol.">
        <title>The Global Catalogue of Microorganisms (GCM) 10K type strain sequencing project: providing services to taxonomists for standard genome sequencing and annotation.</title>
        <authorList>
            <consortium name="The Broad Institute Genomics Platform"/>
            <consortium name="The Broad Institute Genome Sequencing Center for Infectious Disease"/>
            <person name="Wu L."/>
            <person name="Ma J."/>
        </authorList>
    </citation>
    <scope>NUCLEOTIDE SEQUENCE [LARGE SCALE GENOMIC DNA]</scope>
    <source>
        <strain evidence="2">CCUG 57401</strain>
    </source>
</reference>
<name>A0ABW0NIL1_9BURK</name>
<comment type="caution">
    <text evidence="1">The sequence shown here is derived from an EMBL/GenBank/DDBJ whole genome shotgun (WGS) entry which is preliminary data.</text>
</comment>
<dbReference type="Proteomes" id="UP001596037">
    <property type="component" value="Unassembled WGS sequence"/>
</dbReference>
<dbReference type="EMBL" id="JBHSMF010000009">
    <property type="protein sequence ID" value="MFC5499162.1"/>
    <property type="molecule type" value="Genomic_DNA"/>
</dbReference>
<evidence type="ECO:0000313" key="2">
    <source>
        <dbReference type="Proteomes" id="UP001596037"/>
    </source>
</evidence>
<sequence>MTMEPASIPPPAAGARLFGATGQEWVVLRTTHAEEDPEIWLVHVIKAADALAGQRHLSLVMTGEEFCEFCRAEGIT</sequence>
<protein>
    <submittedName>
        <fullName evidence="1">Uncharacterized protein</fullName>
    </submittedName>
</protein>
<keyword evidence="2" id="KW-1185">Reference proteome</keyword>